<dbReference type="Proteomes" id="UP000515804">
    <property type="component" value="Chromosome"/>
</dbReference>
<dbReference type="InterPro" id="IPR050698">
    <property type="entry name" value="MBL"/>
</dbReference>
<keyword evidence="1" id="KW-0436">Ligase</keyword>
<dbReference type="EMBL" id="CP060719">
    <property type="protein sequence ID" value="QNN69931.1"/>
    <property type="molecule type" value="Genomic_DNA"/>
</dbReference>
<dbReference type="NCBIfam" id="TIGR04122">
    <property type="entry name" value="Xnuc_lig_assoc"/>
    <property type="match status" value="1"/>
</dbReference>
<evidence type="ECO:0000313" key="1">
    <source>
        <dbReference type="EMBL" id="QNN69931.1"/>
    </source>
</evidence>
<dbReference type="RefSeq" id="WP_187552448.1">
    <property type="nucleotide sequence ID" value="NZ_BMZL01000001.1"/>
</dbReference>
<sequence>MPDLVVLRPEGLYCPAGDFHIDPWRPMPRAVITHGHSDHARVGMGEYHAAAPGLPILQWRLGDQQYHPHDYGAPFMLGDARVSLHSAGHVLGSAQVRIEVDGEVWVASGDYKRQHDPSCAPFEVVPCDVFITEATFGLPIYRWPDTSEVARDIVAWRDECAARGETAILYCYALGKSQRLLAELAAHTDRPAFLHGAIEAGTAIYREAGIPMLETRRVADEAKGSDFAGELVLAPPSAAGSPWIRRFRHAQQGFASGWMRIRGNRRRRNYDRGFVVSDHADWPDLLRTVRETGARRVIATHGATDALVRALNDDGIDTGVFKTDFGSED</sequence>
<organism evidence="1 2">
    <name type="scientific">Thermomonas carbonis</name>
    <dbReference type="NCBI Taxonomy" id="1463158"/>
    <lineage>
        <taxon>Bacteria</taxon>
        <taxon>Pseudomonadati</taxon>
        <taxon>Pseudomonadota</taxon>
        <taxon>Gammaproteobacteria</taxon>
        <taxon>Lysobacterales</taxon>
        <taxon>Lysobacteraceae</taxon>
        <taxon>Thermomonas</taxon>
    </lineage>
</organism>
<dbReference type="GO" id="GO:0004521">
    <property type="term" value="F:RNA endonuclease activity"/>
    <property type="evidence" value="ECO:0007669"/>
    <property type="project" value="TreeGrafter"/>
</dbReference>
<dbReference type="GO" id="GO:0016874">
    <property type="term" value="F:ligase activity"/>
    <property type="evidence" value="ECO:0007669"/>
    <property type="project" value="UniProtKB-KW"/>
</dbReference>
<keyword evidence="1" id="KW-0269">Exonuclease</keyword>
<dbReference type="InterPro" id="IPR036866">
    <property type="entry name" value="RibonucZ/Hydroxyglut_hydro"/>
</dbReference>
<reference evidence="1 2" key="1">
    <citation type="submission" date="2020-08" db="EMBL/GenBank/DDBJ databases">
        <title>Genome sequence of Thermomonas carbonis KCTC 42013T.</title>
        <authorList>
            <person name="Hyun D.-W."/>
            <person name="Bae J.-W."/>
        </authorList>
    </citation>
    <scope>NUCLEOTIDE SEQUENCE [LARGE SCALE GENOMIC DNA]</scope>
    <source>
        <strain evidence="1 2">KCTC 42013</strain>
    </source>
</reference>
<dbReference type="GO" id="GO:0004527">
    <property type="term" value="F:exonuclease activity"/>
    <property type="evidence" value="ECO:0007669"/>
    <property type="project" value="UniProtKB-KW"/>
</dbReference>
<proteinExistence type="predicted"/>
<keyword evidence="1" id="KW-0378">Hydrolase</keyword>
<keyword evidence="2" id="KW-1185">Reference proteome</keyword>
<protein>
    <submittedName>
        <fullName evidence="1">Ligase-associated DNA damage response exonuclease</fullName>
        <ecNumber evidence="1">3.1.-.-</ecNumber>
    </submittedName>
</protein>
<dbReference type="Gene3D" id="3.40.50.10890">
    <property type="match status" value="1"/>
</dbReference>
<gene>
    <name evidence="1" type="ORF">H9L16_15030</name>
</gene>
<accession>A0A7G9SQ06</accession>
<dbReference type="EC" id="3.1.-.-" evidence="1"/>
<dbReference type="KEGG" id="tcn:H9L16_15030"/>
<dbReference type="AlphaFoldDB" id="A0A7G9SQ06"/>
<dbReference type="PANTHER" id="PTHR11203:SF49">
    <property type="entry name" value="BLL1145 PROTEIN"/>
    <property type="match status" value="1"/>
</dbReference>
<dbReference type="SUPFAM" id="SSF56281">
    <property type="entry name" value="Metallo-hydrolase/oxidoreductase"/>
    <property type="match status" value="1"/>
</dbReference>
<name>A0A7G9SQ06_9GAMM</name>
<dbReference type="PANTHER" id="PTHR11203">
    <property type="entry name" value="CLEAVAGE AND POLYADENYLATION SPECIFICITY FACTOR FAMILY MEMBER"/>
    <property type="match status" value="1"/>
</dbReference>
<dbReference type="Gene3D" id="3.60.15.10">
    <property type="entry name" value="Ribonuclease Z/Hydroxyacylglutathione hydrolase-like"/>
    <property type="match status" value="1"/>
</dbReference>
<keyword evidence="1" id="KW-0540">Nuclease</keyword>
<dbReference type="InterPro" id="IPR026360">
    <property type="entry name" value="Xnuc_lig_assoc"/>
</dbReference>
<evidence type="ECO:0000313" key="2">
    <source>
        <dbReference type="Proteomes" id="UP000515804"/>
    </source>
</evidence>